<dbReference type="OrthoDB" id="675023at2759"/>
<evidence type="ECO:0000256" key="14">
    <source>
        <dbReference type="PIRSR" id="PIRSR605027-4"/>
    </source>
</evidence>
<keyword evidence="8 15" id="KW-0333">Golgi apparatus</keyword>
<dbReference type="EC" id="2.4.-.-" evidence="15"/>
<evidence type="ECO:0000256" key="2">
    <source>
        <dbReference type="ARBA" id="ARBA00007706"/>
    </source>
</evidence>
<evidence type="ECO:0000256" key="12">
    <source>
        <dbReference type="PIRSR" id="PIRSR605027-1"/>
    </source>
</evidence>
<dbReference type="PANTHER" id="PTHR10896">
    <property type="entry name" value="GALACTOSYLGALACTOSYLXYLOSYLPROTEIN 3-BETA-GLUCURONOSYLTRANSFERASE BETA-1,3-GLUCURONYLTRANSFERASE"/>
    <property type="match status" value="1"/>
</dbReference>
<dbReference type="GO" id="GO:0000139">
    <property type="term" value="C:Golgi membrane"/>
    <property type="evidence" value="ECO:0007669"/>
    <property type="project" value="UniProtKB-SubCell"/>
</dbReference>
<dbReference type="GO" id="GO:0071555">
    <property type="term" value="P:cell wall organization"/>
    <property type="evidence" value="ECO:0007669"/>
    <property type="project" value="UniProtKB-KW"/>
</dbReference>
<dbReference type="EMBL" id="JADCNM010000006">
    <property type="protein sequence ID" value="KAG0477579.1"/>
    <property type="molecule type" value="Genomic_DNA"/>
</dbReference>
<sequence length="413" mass="47395">MMRSIRRTILPAQHQFHDRALPVSLETKEKCQMGYSSPRSSSSPNPQRLFSFVFLVAAGLRRMGLGKFGIFISKSSCRKPWQQQSYWQRSLHFFLFFLLGFFLGLAPFFDLESNSSVLPNTNHGMSLPRRELGSVSRPDGAVSRLNEIPPVNTVVPKLLLIVTPTYNRPLQSYYLHRLGQTLSLVPPPLLWIVVETGYASDETADVLRRTRVMYRHLVCKKNSTEMKDRGVLQRNTALEHIERHRLDGIVYFADDDNIYALQLFLELRGIRRFGTWPVAMLAQSKSRATLEGSVCNGSLVIGWNTNEKSKKLRRFHVDMSGFAFNSSIIWDPKRWHLLAPSSVRQLDTVKEGFQETTFIEQIVEDESQMEGLPHGCSKIMNWHLHLDAKRLVYPRFWKVSSNLEVVVSLTKGI</sequence>
<dbReference type="GO" id="GO:0042285">
    <property type="term" value="F:xylosyltransferase activity"/>
    <property type="evidence" value="ECO:0007669"/>
    <property type="project" value="TreeGrafter"/>
</dbReference>
<evidence type="ECO:0000256" key="9">
    <source>
        <dbReference type="ARBA" id="ARBA00023136"/>
    </source>
</evidence>
<evidence type="ECO:0000256" key="8">
    <source>
        <dbReference type="ARBA" id="ARBA00023034"/>
    </source>
</evidence>
<keyword evidence="10" id="KW-0325">Glycoprotein</keyword>
<proteinExistence type="inferred from homology"/>
<keyword evidence="3" id="KW-0328">Glycosyltransferase</keyword>
<comment type="function">
    <text evidence="15">Involved in the synthesis of glucuronoxylan hemicellulose in secondary cell walls.</text>
</comment>
<dbReference type="GO" id="GO:0015018">
    <property type="term" value="F:galactosylgalactosylxylosylprotein 3-beta-glucuronosyltransferase activity"/>
    <property type="evidence" value="ECO:0007669"/>
    <property type="project" value="InterPro"/>
</dbReference>
<evidence type="ECO:0000256" key="6">
    <source>
        <dbReference type="ARBA" id="ARBA00022968"/>
    </source>
</evidence>
<dbReference type="Gene3D" id="3.90.550.10">
    <property type="entry name" value="Spore Coat Polysaccharide Biosynthesis Protein SpsA, Chain A"/>
    <property type="match status" value="1"/>
</dbReference>
<comment type="subcellular location">
    <subcellularLocation>
        <location evidence="1 15">Golgi apparatus membrane</location>
        <topology evidence="1 15">Single-pass type II membrane protein</topology>
    </subcellularLocation>
</comment>
<evidence type="ECO:0000256" key="11">
    <source>
        <dbReference type="ARBA" id="ARBA00023316"/>
    </source>
</evidence>
<dbReference type="SUPFAM" id="SSF53448">
    <property type="entry name" value="Nucleotide-diphospho-sugar transferases"/>
    <property type="match status" value="1"/>
</dbReference>
<evidence type="ECO:0000256" key="13">
    <source>
        <dbReference type="PIRSR" id="PIRSR605027-3"/>
    </source>
</evidence>
<dbReference type="FunFam" id="3.90.550.10:FF:000064">
    <property type="entry name" value="Glycosyltransferases"/>
    <property type="match status" value="1"/>
</dbReference>
<evidence type="ECO:0000256" key="4">
    <source>
        <dbReference type="ARBA" id="ARBA00022679"/>
    </source>
</evidence>
<evidence type="ECO:0000313" key="17">
    <source>
        <dbReference type="Proteomes" id="UP000639772"/>
    </source>
</evidence>
<keyword evidence="13" id="KW-0479">Metal-binding</keyword>
<dbReference type="CDD" id="cd00218">
    <property type="entry name" value="GlcAT-I"/>
    <property type="match status" value="1"/>
</dbReference>
<dbReference type="GO" id="GO:0009834">
    <property type="term" value="P:plant-type secondary cell wall biogenesis"/>
    <property type="evidence" value="ECO:0007669"/>
    <property type="project" value="TreeGrafter"/>
</dbReference>
<comment type="cofactor">
    <cofactor evidence="13">
        <name>Mn(2+)</name>
        <dbReference type="ChEBI" id="CHEBI:29035"/>
    </cofactor>
</comment>
<evidence type="ECO:0000256" key="3">
    <source>
        <dbReference type="ARBA" id="ARBA00022676"/>
    </source>
</evidence>
<dbReference type="AlphaFoldDB" id="A0A835UVP5"/>
<organism evidence="16 17">
    <name type="scientific">Vanilla planifolia</name>
    <name type="common">Vanilla</name>
    <dbReference type="NCBI Taxonomy" id="51239"/>
    <lineage>
        <taxon>Eukaryota</taxon>
        <taxon>Viridiplantae</taxon>
        <taxon>Streptophyta</taxon>
        <taxon>Embryophyta</taxon>
        <taxon>Tracheophyta</taxon>
        <taxon>Spermatophyta</taxon>
        <taxon>Magnoliopsida</taxon>
        <taxon>Liliopsida</taxon>
        <taxon>Asparagales</taxon>
        <taxon>Orchidaceae</taxon>
        <taxon>Vanilloideae</taxon>
        <taxon>Vanilleae</taxon>
        <taxon>Vanilla</taxon>
    </lineage>
</organism>
<dbReference type="GO" id="GO:0010417">
    <property type="term" value="P:glucuronoxylan biosynthetic process"/>
    <property type="evidence" value="ECO:0007669"/>
    <property type="project" value="TreeGrafter"/>
</dbReference>
<accession>A0A835UVP5</accession>
<evidence type="ECO:0000256" key="5">
    <source>
        <dbReference type="ARBA" id="ARBA00022692"/>
    </source>
</evidence>
<keyword evidence="11 15" id="KW-0961">Cell wall biogenesis/degradation</keyword>
<evidence type="ECO:0000256" key="7">
    <source>
        <dbReference type="ARBA" id="ARBA00022989"/>
    </source>
</evidence>
<name>A0A835UVP5_VANPL</name>
<dbReference type="Pfam" id="PF03360">
    <property type="entry name" value="Glyco_transf_43"/>
    <property type="match status" value="1"/>
</dbReference>
<dbReference type="InterPro" id="IPR029044">
    <property type="entry name" value="Nucleotide-diphossugar_trans"/>
</dbReference>
<feature type="active site" description="Proton donor/acceptor" evidence="12">
    <location>
        <position position="355"/>
    </location>
</feature>
<keyword evidence="4 15" id="KW-0808">Transferase</keyword>
<dbReference type="Proteomes" id="UP000639772">
    <property type="component" value="Chromosome 6"/>
</dbReference>
<protein>
    <recommendedName>
        <fullName evidence="15">Glycosyltransferases</fullName>
        <ecNumber evidence="15">2.4.-.-</ecNumber>
    </recommendedName>
</protein>
<feature type="transmembrane region" description="Helical" evidence="15">
    <location>
        <begin position="91"/>
        <end position="109"/>
    </location>
</feature>
<keyword evidence="9 15" id="KW-0472">Membrane</keyword>
<feature type="site" description="Interaction with galactose moiety of substrate glycoprotein" evidence="14">
    <location>
        <position position="291"/>
    </location>
</feature>
<gene>
    <name evidence="16" type="ORF">HPP92_012298</name>
</gene>
<evidence type="ECO:0000256" key="1">
    <source>
        <dbReference type="ARBA" id="ARBA00004323"/>
    </source>
</evidence>
<dbReference type="GO" id="GO:0046872">
    <property type="term" value="F:metal ion binding"/>
    <property type="evidence" value="ECO:0007669"/>
    <property type="project" value="UniProtKB-KW"/>
</dbReference>
<reference evidence="16 17" key="1">
    <citation type="journal article" date="2020" name="Nat. Food">
        <title>A phased Vanilla planifolia genome enables genetic improvement of flavour and production.</title>
        <authorList>
            <person name="Hasing T."/>
            <person name="Tang H."/>
            <person name="Brym M."/>
            <person name="Khazi F."/>
            <person name="Huang T."/>
            <person name="Chambers A.H."/>
        </authorList>
    </citation>
    <scope>NUCLEOTIDE SEQUENCE [LARGE SCALE GENOMIC DNA]</scope>
    <source>
        <tissue evidence="16">Leaf</tissue>
    </source>
</reference>
<comment type="similarity">
    <text evidence="2 15">Belongs to the glycosyltransferase 43 family.</text>
</comment>
<comment type="caution">
    <text evidence="16">The sequence shown here is derived from an EMBL/GenBank/DDBJ whole genome shotgun (WGS) entry which is preliminary data.</text>
</comment>
<evidence type="ECO:0000313" key="16">
    <source>
        <dbReference type="EMBL" id="KAG0477579.1"/>
    </source>
</evidence>
<evidence type="ECO:0000256" key="10">
    <source>
        <dbReference type="ARBA" id="ARBA00023180"/>
    </source>
</evidence>
<dbReference type="PANTHER" id="PTHR10896:SF65">
    <property type="entry name" value="GALACTOSYLGALACTOSYLXYLOSYLPROTEIN 3-BETA-GLUCURONOSYLTRANSFERASE 3"/>
    <property type="match status" value="1"/>
</dbReference>
<keyword evidence="6 15" id="KW-0735">Signal-anchor</keyword>
<keyword evidence="13" id="KW-0464">Manganese</keyword>
<dbReference type="InterPro" id="IPR005027">
    <property type="entry name" value="Glyco_trans_43"/>
</dbReference>
<keyword evidence="7 15" id="KW-1133">Transmembrane helix</keyword>
<keyword evidence="5 15" id="KW-0812">Transmembrane</keyword>
<evidence type="ECO:0000256" key="15">
    <source>
        <dbReference type="RuleBase" id="RU363127"/>
    </source>
</evidence>
<feature type="binding site" evidence="13">
    <location>
        <position position="256"/>
    </location>
    <ligand>
        <name>Mn(2+)</name>
        <dbReference type="ChEBI" id="CHEBI:29035"/>
    </ligand>
</feature>